<evidence type="ECO:0000256" key="4">
    <source>
        <dbReference type="SAM" id="MobiDB-lite"/>
    </source>
</evidence>
<dbReference type="InterPro" id="IPR029058">
    <property type="entry name" value="AB_hydrolase_fold"/>
</dbReference>
<dbReference type="PROSITE" id="PS00941">
    <property type="entry name" value="CARBOXYLESTERASE_B_2"/>
    <property type="match status" value="1"/>
</dbReference>
<evidence type="ECO:0000256" key="2">
    <source>
        <dbReference type="ARBA" id="ARBA00022801"/>
    </source>
</evidence>
<dbReference type="AlphaFoldDB" id="A0AAW0RAX9"/>
<feature type="region of interest" description="Disordered" evidence="4">
    <location>
        <begin position="344"/>
        <end position="366"/>
    </location>
</feature>
<reference evidence="6 7" key="1">
    <citation type="submission" date="2023-01" db="EMBL/GenBank/DDBJ databases">
        <title>Analysis of 21 Apiospora genomes using comparative genomics revels a genus with tremendous synthesis potential of carbohydrate active enzymes and secondary metabolites.</title>
        <authorList>
            <person name="Sorensen T."/>
        </authorList>
    </citation>
    <scope>NUCLEOTIDE SEQUENCE [LARGE SCALE GENOMIC DNA]</scope>
    <source>
        <strain evidence="6 7">CBS 117206</strain>
    </source>
</reference>
<dbReference type="InterPro" id="IPR019819">
    <property type="entry name" value="Carboxylesterase_B_CS"/>
</dbReference>
<evidence type="ECO:0000259" key="5">
    <source>
        <dbReference type="Pfam" id="PF00135"/>
    </source>
</evidence>
<dbReference type="EMBL" id="JAQQWP010000001">
    <property type="protein sequence ID" value="KAK8131926.1"/>
    <property type="molecule type" value="Genomic_DNA"/>
</dbReference>
<dbReference type="SUPFAM" id="SSF53474">
    <property type="entry name" value="alpha/beta-Hydrolases"/>
    <property type="match status" value="1"/>
</dbReference>
<proteinExistence type="inferred from homology"/>
<sequence length="504" mass="53823">MQFPAALLTIGLLGGAVQKHEEALTVHTTSGRYTGFVDAGPGGTPDVSQWRGIRYGQAPVGARRFLPPLAAADDGRHRYAREYPTLCVQQSGAHTGLFWELVPEFQNADPQGEDCLFLNVWAPRRPAVAEAEKKKKVPVIIWVCGGGLQEGGGMRRIRCRIVSDVVPILYRMNVFGFPGANGAMTNAGYLDARLVVEWAKNNIEAFGGDPERMIIWGQSAGAGLVTSYVYANGEDPIITGAIANSGAVGGRLQGGSATNKFSQLAELAGCGGGLKADEELACMQEVPALRLQSILQSGGDEIPMFGAVVDNTTVFSNYTERLERGLVAKVPLITGTTSNEAAAFGDSFNKSQTTPPPKPPGAPGGFAPMDCGVRAELKFVFLYPPAANAYGHTSYRYLFAGNFSNITPRYWLGAMHSSDLPVIFGTHYQFRGNSTELEWQTSYAMEDMWVAFATDSSKDPSTSAGLAWPKYSPDGETVVLFGNGTEAAQLVPASVADISDCPGK</sequence>
<dbReference type="Pfam" id="PF00135">
    <property type="entry name" value="COesterase"/>
    <property type="match status" value="2"/>
</dbReference>
<dbReference type="InterPro" id="IPR002018">
    <property type="entry name" value="CarbesteraseB"/>
</dbReference>
<evidence type="ECO:0000313" key="7">
    <source>
        <dbReference type="Proteomes" id="UP001392437"/>
    </source>
</evidence>
<dbReference type="EC" id="3.1.1.-" evidence="3"/>
<protein>
    <recommendedName>
        <fullName evidence="3">Carboxylic ester hydrolase</fullName>
        <ecNumber evidence="3">3.1.1.-</ecNumber>
    </recommendedName>
</protein>
<evidence type="ECO:0000256" key="3">
    <source>
        <dbReference type="RuleBase" id="RU361235"/>
    </source>
</evidence>
<dbReference type="PANTHER" id="PTHR11559">
    <property type="entry name" value="CARBOXYLESTERASE"/>
    <property type="match status" value="1"/>
</dbReference>
<evidence type="ECO:0000256" key="1">
    <source>
        <dbReference type="ARBA" id="ARBA00005964"/>
    </source>
</evidence>
<dbReference type="PROSITE" id="PS00122">
    <property type="entry name" value="CARBOXYLESTERASE_B_1"/>
    <property type="match status" value="1"/>
</dbReference>
<keyword evidence="7" id="KW-1185">Reference proteome</keyword>
<name>A0AAW0RAX9_9PEZI</name>
<comment type="similarity">
    <text evidence="1 3">Belongs to the type-B carboxylesterase/lipase family.</text>
</comment>
<comment type="caution">
    <text evidence="6">The sequence shown here is derived from an EMBL/GenBank/DDBJ whole genome shotgun (WGS) entry which is preliminary data.</text>
</comment>
<dbReference type="Proteomes" id="UP001392437">
    <property type="component" value="Unassembled WGS sequence"/>
</dbReference>
<keyword evidence="2 3" id="KW-0378">Hydrolase</keyword>
<feature type="domain" description="Carboxylesterase type B" evidence="5">
    <location>
        <begin position="391"/>
        <end position="485"/>
    </location>
</feature>
<dbReference type="InterPro" id="IPR019826">
    <property type="entry name" value="Carboxylesterase_B_AS"/>
</dbReference>
<evidence type="ECO:0000313" key="6">
    <source>
        <dbReference type="EMBL" id="KAK8131926.1"/>
    </source>
</evidence>
<dbReference type="GO" id="GO:0016787">
    <property type="term" value="F:hydrolase activity"/>
    <property type="evidence" value="ECO:0007669"/>
    <property type="project" value="UniProtKB-KW"/>
</dbReference>
<gene>
    <name evidence="6" type="ORF">PG999_000099</name>
</gene>
<dbReference type="Gene3D" id="3.40.50.1820">
    <property type="entry name" value="alpha/beta hydrolase"/>
    <property type="match status" value="2"/>
</dbReference>
<organism evidence="6 7">
    <name type="scientific">Apiospora kogelbergensis</name>
    <dbReference type="NCBI Taxonomy" id="1337665"/>
    <lineage>
        <taxon>Eukaryota</taxon>
        <taxon>Fungi</taxon>
        <taxon>Dikarya</taxon>
        <taxon>Ascomycota</taxon>
        <taxon>Pezizomycotina</taxon>
        <taxon>Sordariomycetes</taxon>
        <taxon>Xylariomycetidae</taxon>
        <taxon>Amphisphaeriales</taxon>
        <taxon>Apiosporaceae</taxon>
        <taxon>Apiospora</taxon>
    </lineage>
</organism>
<accession>A0AAW0RAX9</accession>
<feature type="domain" description="Carboxylesterase type B" evidence="5">
    <location>
        <begin position="24"/>
        <end position="352"/>
    </location>
</feature>
<dbReference type="InterPro" id="IPR050309">
    <property type="entry name" value="Type-B_Carboxylest/Lipase"/>
</dbReference>